<feature type="region of interest" description="Disordered" evidence="1">
    <location>
        <begin position="29"/>
        <end position="103"/>
    </location>
</feature>
<protein>
    <submittedName>
        <fullName evidence="2">Uncharacterized protein</fullName>
    </submittedName>
</protein>
<evidence type="ECO:0000313" key="2">
    <source>
        <dbReference type="EMBL" id="GBG79504.1"/>
    </source>
</evidence>
<feature type="compositionally biased region" description="Basic and acidic residues" evidence="1">
    <location>
        <begin position="29"/>
        <end position="72"/>
    </location>
</feature>
<comment type="caution">
    <text evidence="2">The sequence shown here is derived from an EMBL/GenBank/DDBJ whole genome shotgun (WGS) entry which is preliminary data.</text>
</comment>
<reference evidence="2 3" key="1">
    <citation type="journal article" date="2018" name="Cell">
        <title>The Chara Genome: Secondary Complexity and Implications for Plant Terrestrialization.</title>
        <authorList>
            <person name="Nishiyama T."/>
            <person name="Sakayama H."/>
            <person name="Vries J.D."/>
            <person name="Buschmann H."/>
            <person name="Saint-Marcoux D."/>
            <person name="Ullrich K.K."/>
            <person name="Haas F.B."/>
            <person name="Vanderstraeten L."/>
            <person name="Becker D."/>
            <person name="Lang D."/>
            <person name="Vosolsobe S."/>
            <person name="Rombauts S."/>
            <person name="Wilhelmsson P.K.I."/>
            <person name="Janitza P."/>
            <person name="Kern R."/>
            <person name="Heyl A."/>
            <person name="Rumpler F."/>
            <person name="Villalobos L.I.A.C."/>
            <person name="Clay J.M."/>
            <person name="Skokan R."/>
            <person name="Toyoda A."/>
            <person name="Suzuki Y."/>
            <person name="Kagoshima H."/>
            <person name="Schijlen E."/>
            <person name="Tajeshwar N."/>
            <person name="Catarino B."/>
            <person name="Hetherington A.J."/>
            <person name="Saltykova A."/>
            <person name="Bonnot C."/>
            <person name="Breuninger H."/>
            <person name="Symeonidi A."/>
            <person name="Radhakrishnan G.V."/>
            <person name="Van Nieuwerburgh F."/>
            <person name="Deforce D."/>
            <person name="Chang C."/>
            <person name="Karol K.G."/>
            <person name="Hedrich R."/>
            <person name="Ulvskov P."/>
            <person name="Glockner G."/>
            <person name="Delwiche C.F."/>
            <person name="Petrasek J."/>
            <person name="Van de Peer Y."/>
            <person name="Friml J."/>
            <person name="Beilby M."/>
            <person name="Dolan L."/>
            <person name="Kohara Y."/>
            <person name="Sugano S."/>
            <person name="Fujiyama A."/>
            <person name="Delaux P.-M."/>
            <person name="Quint M."/>
            <person name="TheiBen G."/>
            <person name="Hagemann M."/>
            <person name="Harholt J."/>
            <person name="Dunand C."/>
            <person name="Zachgo S."/>
            <person name="Langdale J."/>
            <person name="Maumus F."/>
            <person name="Straeten D.V.D."/>
            <person name="Gould S.B."/>
            <person name="Rensing S.A."/>
        </authorList>
    </citation>
    <scope>NUCLEOTIDE SEQUENCE [LARGE SCALE GENOMIC DNA]</scope>
    <source>
        <strain evidence="2 3">S276</strain>
    </source>
</reference>
<keyword evidence="3" id="KW-1185">Reference proteome</keyword>
<dbReference type="Proteomes" id="UP000265515">
    <property type="component" value="Unassembled WGS sequence"/>
</dbReference>
<organism evidence="2 3">
    <name type="scientific">Chara braunii</name>
    <name type="common">Braun's stonewort</name>
    <dbReference type="NCBI Taxonomy" id="69332"/>
    <lineage>
        <taxon>Eukaryota</taxon>
        <taxon>Viridiplantae</taxon>
        <taxon>Streptophyta</taxon>
        <taxon>Charophyceae</taxon>
        <taxon>Charales</taxon>
        <taxon>Characeae</taxon>
        <taxon>Chara</taxon>
    </lineage>
</organism>
<feature type="compositionally biased region" description="Basic and acidic residues" evidence="1">
    <location>
        <begin position="82"/>
        <end position="103"/>
    </location>
</feature>
<dbReference type="AlphaFoldDB" id="A0A388LB44"/>
<sequence length="352" mass="40835">MVDTRTGKSTSPYTAEEEAKAAAILKERREKKEAKKKALIEDQAGKLKKIEKEMAREKERLKKEEEEKLKAVEEEDEQEDPPLERRRREQRGESSGTKDEQLEKKITEWVANLSLGEEEEALMYVPREEQEAAMKEWEAEEDPLKRQAIEDDKRIEWKFRLTRERKARLEAVSQAAKELEEVKKQRDQMVTQVDLLGKMEIMARNIERLTQAQEEHYQFTRSHDIALRSIRLGFREFARELVPVVGLEVKACLENTERYCTGAIEGAKLAAPKEEEVRPCREPVKVKFPDSYSGKKEENFDNWEANIKTYVHLQKVSPDEHVLVAIHALKEEAASFARSLVRAANCNDDVVA</sequence>
<gene>
    <name evidence="2" type="ORF">CBR_g29651</name>
</gene>
<name>A0A388LB44_CHABU</name>
<dbReference type="EMBL" id="BFEA01000321">
    <property type="protein sequence ID" value="GBG79504.1"/>
    <property type="molecule type" value="Genomic_DNA"/>
</dbReference>
<evidence type="ECO:0000256" key="1">
    <source>
        <dbReference type="SAM" id="MobiDB-lite"/>
    </source>
</evidence>
<evidence type="ECO:0000313" key="3">
    <source>
        <dbReference type="Proteomes" id="UP000265515"/>
    </source>
</evidence>
<proteinExistence type="predicted"/>
<accession>A0A388LB44</accession>
<dbReference type="Gramene" id="GBG79504">
    <property type="protein sequence ID" value="GBG79504"/>
    <property type="gene ID" value="CBR_g29651"/>
</dbReference>